<dbReference type="PANTHER" id="PTHR34580">
    <property type="match status" value="1"/>
</dbReference>
<keyword evidence="3" id="KW-1185">Reference proteome</keyword>
<organism evidence="2 3">
    <name type="scientific">Pseudidiomarina gelatinasegens</name>
    <dbReference type="NCBI Taxonomy" id="2487740"/>
    <lineage>
        <taxon>Bacteria</taxon>
        <taxon>Pseudomonadati</taxon>
        <taxon>Pseudomonadota</taxon>
        <taxon>Gammaproteobacteria</taxon>
        <taxon>Alteromonadales</taxon>
        <taxon>Idiomarinaceae</taxon>
        <taxon>Pseudidiomarina</taxon>
    </lineage>
</organism>
<accession>A0A443YYN2</accession>
<dbReference type="InterPro" id="IPR057727">
    <property type="entry name" value="WCX_dom"/>
</dbReference>
<dbReference type="EMBL" id="RSFE01000007">
    <property type="protein sequence ID" value="RWU09198.1"/>
    <property type="molecule type" value="Genomic_DNA"/>
</dbReference>
<protein>
    <submittedName>
        <fullName evidence="2">WYL domain-containing protein</fullName>
    </submittedName>
</protein>
<reference evidence="2 3" key="1">
    <citation type="submission" date="2018-12" db="EMBL/GenBank/DDBJ databases">
        <authorList>
            <person name="Li A."/>
            <person name="Zhang M."/>
            <person name="Zhu H."/>
        </authorList>
    </citation>
    <scope>NUCLEOTIDE SEQUENCE [LARGE SCALE GENOMIC DNA]</scope>
    <source>
        <strain evidence="2 3">R04H25</strain>
    </source>
</reference>
<feature type="domain" description="WCX" evidence="1">
    <location>
        <begin position="102"/>
        <end position="175"/>
    </location>
</feature>
<dbReference type="OrthoDB" id="8595817at2"/>
<dbReference type="AlphaFoldDB" id="A0A443YYN2"/>
<proteinExistence type="predicted"/>
<dbReference type="Pfam" id="PF25583">
    <property type="entry name" value="WCX"/>
    <property type="match status" value="1"/>
</dbReference>
<name>A0A443YYN2_9GAMM</name>
<evidence type="ECO:0000313" key="2">
    <source>
        <dbReference type="EMBL" id="RWU09198.1"/>
    </source>
</evidence>
<dbReference type="InterPro" id="IPR051534">
    <property type="entry name" value="CBASS_pafABC_assoc_protein"/>
</dbReference>
<dbReference type="PANTHER" id="PTHR34580:SF1">
    <property type="entry name" value="PROTEIN PAFC"/>
    <property type="match status" value="1"/>
</dbReference>
<evidence type="ECO:0000313" key="3">
    <source>
        <dbReference type="Proteomes" id="UP000288789"/>
    </source>
</evidence>
<sequence length="183" mass="20664">MALTPMTRSMSVQSVLRYLMMLQHVPRQPHKIDAKTLQQRLSEKGVEISVRTIQRNLNELSEVFPLTTDERSKPYGWSIAQGAPQLPFLNLAQHTRNGAVAKVKLKCAAKLSNLIANNPLHPDQKIDHNGSHFYLTVDMPISNDLVAWILSCGEHAEVLEPPALRDEIETHVERMHASYNGRN</sequence>
<dbReference type="Proteomes" id="UP000288789">
    <property type="component" value="Unassembled WGS sequence"/>
</dbReference>
<comment type="caution">
    <text evidence="2">The sequence shown here is derived from an EMBL/GenBank/DDBJ whole genome shotgun (WGS) entry which is preliminary data.</text>
</comment>
<evidence type="ECO:0000259" key="1">
    <source>
        <dbReference type="Pfam" id="PF25583"/>
    </source>
</evidence>
<gene>
    <name evidence="2" type="ORF">EGC76_09780</name>
</gene>